<sequence length="327" mass="35939">MAPYYHGLLAFLFRQLFYRIPEVAPLDLHGKAVLLTGANSGIGLSLAMMLASQGAEVITAVRSITKGEAARQEILRALPTANIEVRQCDLASFDSVRSFVGQLKDESKTFDLVILNAGVWCSQWMASADGFDISLQVNVLSNALMAMSLLPCLRYQNGPPRIVFVTSEGHAMVPTPFAQHGRMLDFFNQKAQAFDHYTHYYTSKLFELLLAQAMSRRIDPGKLSIALVSPGLCKSELFRNVRSAPADLLARCFARTCDAGARMIIMASVTQTESPPDTYFSQGGQVPVSTFASSPEGVLCQERLWEEIMSILDSVDPDLESHLHLVS</sequence>
<accession>A0ACD1H7X1</accession>
<name>A0ACD1H7X1_9EURO</name>
<dbReference type="Proteomes" id="UP000249661">
    <property type="component" value="Unassembled WGS sequence"/>
</dbReference>
<evidence type="ECO:0000313" key="1">
    <source>
        <dbReference type="EMBL" id="RAH69844.1"/>
    </source>
</evidence>
<reference evidence="1" key="1">
    <citation type="submission" date="2018-02" db="EMBL/GenBank/DDBJ databases">
        <title>The genomes of Aspergillus section Nigri reveals drivers in fungal speciation.</title>
        <authorList>
            <consortium name="DOE Joint Genome Institute"/>
            <person name="Vesth T.C."/>
            <person name="Nybo J."/>
            <person name="Theobald S."/>
            <person name="Brandl J."/>
            <person name="Frisvad J.C."/>
            <person name="Nielsen K.F."/>
            <person name="Lyhne E.K."/>
            <person name="Kogle M.E."/>
            <person name="Kuo A."/>
            <person name="Riley R."/>
            <person name="Clum A."/>
            <person name="Nolan M."/>
            <person name="Lipzen A."/>
            <person name="Salamov A."/>
            <person name="Henrissat B."/>
            <person name="Wiebenga A."/>
            <person name="De vries R.P."/>
            <person name="Grigoriev I.V."/>
            <person name="Mortensen U.H."/>
            <person name="Andersen M.R."/>
            <person name="Baker S.E."/>
        </authorList>
    </citation>
    <scope>NUCLEOTIDE SEQUENCE</scope>
    <source>
        <strain evidence="1">CBS 121060</strain>
    </source>
</reference>
<protein>
    <submittedName>
        <fullName evidence="1">Short-chain dehydrogenase</fullName>
    </submittedName>
</protein>
<organism evidence="1 2">
    <name type="scientific">Aspergillus aculeatinus CBS 121060</name>
    <dbReference type="NCBI Taxonomy" id="1448322"/>
    <lineage>
        <taxon>Eukaryota</taxon>
        <taxon>Fungi</taxon>
        <taxon>Dikarya</taxon>
        <taxon>Ascomycota</taxon>
        <taxon>Pezizomycotina</taxon>
        <taxon>Eurotiomycetes</taxon>
        <taxon>Eurotiomycetidae</taxon>
        <taxon>Eurotiales</taxon>
        <taxon>Aspergillaceae</taxon>
        <taxon>Aspergillus</taxon>
        <taxon>Aspergillus subgen. Circumdati</taxon>
    </lineage>
</organism>
<gene>
    <name evidence="1" type="ORF">BO66DRAFT_438917</name>
</gene>
<dbReference type="EMBL" id="KZ824958">
    <property type="protein sequence ID" value="RAH69844.1"/>
    <property type="molecule type" value="Genomic_DNA"/>
</dbReference>
<evidence type="ECO:0000313" key="2">
    <source>
        <dbReference type="Proteomes" id="UP000249661"/>
    </source>
</evidence>
<proteinExistence type="predicted"/>
<keyword evidence="2" id="KW-1185">Reference proteome</keyword>